<evidence type="ECO:0000256" key="2">
    <source>
        <dbReference type="ARBA" id="ARBA00022801"/>
    </source>
</evidence>
<proteinExistence type="predicted"/>
<dbReference type="EMBL" id="LGRB01000010">
    <property type="protein sequence ID" value="OCT49836.1"/>
    <property type="molecule type" value="Genomic_DNA"/>
</dbReference>
<keyword evidence="3" id="KW-0442">Lipid degradation</keyword>
<dbReference type="VEuPathDB" id="FungiDB:G647_08759"/>
<name>A0A1C1CMV6_9EURO</name>
<dbReference type="GO" id="GO:0003847">
    <property type="term" value="F:1-alkyl-2-acetylglycerophosphocholine esterase activity"/>
    <property type="evidence" value="ECO:0007669"/>
    <property type="project" value="UniProtKB-EC"/>
</dbReference>
<dbReference type="SUPFAM" id="SSF53474">
    <property type="entry name" value="alpha/beta-Hydrolases"/>
    <property type="match status" value="1"/>
</dbReference>
<dbReference type="AlphaFoldDB" id="A0A1C1CMV6"/>
<feature type="region of interest" description="Disordered" evidence="6">
    <location>
        <begin position="384"/>
        <end position="455"/>
    </location>
</feature>
<keyword evidence="5" id="KW-0175">Coiled coil</keyword>
<feature type="region of interest" description="Disordered" evidence="6">
    <location>
        <begin position="572"/>
        <end position="638"/>
    </location>
</feature>
<feature type="compositionally biased region" description="Polar residues" evidence="6">
    <location>
        <begin position="390"/>
        <end position="404"/>
    </location>
</feature>
<evidence type="ECO:0000256" key="6">
    <source>
        <dbReference type="SAM" id="MobiDB-lite"/>
    </source>
</evidence>
<dbReference type="OrthoDB" id="2363873at2759"/>
<keyword evidence="2" id="KW-0378">Hydrolase</keyword>
<evidence type="ECO:0000256" key="1">
    <source>
        <dbReference type="ARBA" id="ARBA00013201"/>
    </source>
</evidence>
<dbReference type="GO" id="GO:0016042">
    <property type="term" value="P:lipid catabolic process"/>
    <property type="evidence" value="ECO:0007669"/>
    <property type="project" value="UniProtKB-KW"/>
</dbReference>
<dbReference type="Pfam" id="PF03403">
    <property type="entry name" value="PAF-AH_p_II"/>
    <property type="match status" value="1"/>
</dbReference>
<feature type="compositionally biased region" description="Low complexity" evidence="6">
    <location>
        <begin position="580"/>
        <end position="637"/>
    </location>
</feature>
<dbReference type="InterPro" id="IPR029058">
    <property type="entry name" value="AB_hydrolase_fold"/>
</dbReference>
<evidence type="ECO:0000256" key="4">
    <source>
        <dbReference type="ARBA" id="ARBA00023098"/>
    </source>
</evidence>
<dbReference type="EC" id="3.1.1.47" evidence="1"/>
<evidence type="ECO:0000313" key="8">
    <source>
        <dbReference type="Proteomes" id="UP000094526"/>
    </source>
</evidence>
<keyword evidence="8" id="KW-1185">Reference proteome</keyword>
<comment type="caution">
    <text evidence="7">The sequence shown here is derived from an EMBL/GenBank/DDBJ whole genome shotgun (WGS) entry which is preliminary data.</text>
</comment>
<organism evidence="7 8">
    <name type="scientific">Cladophialophora carrionii</name>
    <dbReference type="NCBI Taxonomy" id="86049"/>
    <lineage>
        <taxon>Eukaryota</taxon>
        <taxon>Fungi</taxon>
        <taxon>Dikarya</taxon>
        <taxon>Ascomycota</taxon>
        <taxon>Pezizomycotina</taxon>
        <taxon>Eurotiomycetes</taxon>
        <taxon>Chaetothyriomycetidae</taxon>
        <taxon>Chaetothyriales</taxon>
        <taxon>Herpotrichiellaceae</taxon>
        <taxon>Cladophialophora</taxon>
    </lineage>
</organism>
<dbReference type="eggNOG" id="KOG3847">
    <property type="taxonomic scope" value="Eukaryota"/>
</dbReference>
<feature type="coiled-coil region" evidence="5">
    <location>
        <begin position="746"/>
        <end position="773"/>
    </location>
</feature>
<dbReference type="Proteomes" id="UP000094526">
    <property type="component" value="Unassembled WGS sequence"/>
</dbReference>
<gene>
    <name evidence="7" type="ORF">CLCR_06686</name>
</gene>
<dbReference type="PANTHER" id="PTHR10272:SF7">
    <property type="entry name" value="PHOSPHOLIPASE-RELATED"/>
    <property type="match status" value="1"/>
</dbReference>
<keyword evidence="4" id="KW-0443">Lipid metabolism</keyword>
<dbReference type="Gene3D" id="3.40.50.1820">
    <property type="entry name" value="alpha/beta hydrolase"/>
    <property type="match status" value="1"/>
</dbReference>
<sequence length="807" mass="89366">MIPQLSPVPALPKPFGPHKVGTTEWEIPISEIPSPSPVPDEKITTIKFRLFYPTTSKAKSKSSVTWLPSPQREWNQAYASFLGASPRVSSLISLVPSLLNMTTLPCVADAPLLPRQASSKYPLVIFSHGLGGNCNAYSAICAALASFGIVCAAPEHRDQSAPMSIIRSADGRKAATIPYQKHPHAPTAKVLNARNAQLRIRLWELEQLFTVLTSLNEGKTFSNYAVASTKTKPGPPLKNVLDLRPGHVTWAGHSFGACTTIQFVKSVYYRQHLPSFQNTEFENDPDWRPLYKAVENSELVRQITPDSPLILLDLWAMPLRAGLTRWLWERPLPCYNREIPDGKAPPPTNVIAIVSSEFYKWPELINRMKAALSARPAEAMYTLEKRTSKDSTNYKPRTKSNPQIIATPPDKLPVDVEEPEELVSRRGFEERRDEDQESDAGDEMFLTPFSTPGEEFPFEKIMMNRRSGFEAWRDRTDTKGARQVSAEAERDMDTASMREAVNQIKQMQLDLELESQEQRNQYNEDIMEEAINQPLPESAAEDEEDDTTTQDEIHTATQADAGKAAIGVEVSAEDEEADFNAASAPASRSSTSSNLTTSDSTSSLSTPASSVHLSRTPSPSPSTSTCESTSSASSLSSYNANTLEEDPIKTTASALPHPSANLPDEPFTPTFNTFSLPPLDVPKTLIAPASNTPSPLDPQLFLIPNTAHLSQSDFGVLFPKLTRYLMNAENPVETIRLNVRAMLAVMRNSGLEVEAYKDEVESVKRKKDDKALQQGEQAQAQAGDVHDVDEILTENCKEERWLRIDIY</sequence>
<evidence type="ECO:0000256" key="3">
    <source>
        <dbReference type="ARBA" id="ARBA00022963"/>
    </source>
</evidence>
<dbReference type="VEuPathDB" id="FungiDB:CLCR_06686"/>
<feature type="compositionally biased region" description="Basic and acidic residues" evidence="6">
    <location>
        <begin position="422"/>
        <end position="434"/>
    </location>
</feature>
<feature type="region of interest" description="Disordered" evidence="6">
    <location>
        <begin position="473"/>
        <end position="495"/>
    </location>
</feature>
<reference evidence="8" key="1">
    <citation type="submission" date="2015-07" db="EMBL/GenBank/DDBJ databases">
        <authorList>
            <person name="Teixeira M.M."/>
            <person name="Souza R.C."/>
            <person name="Almeida L.G."/>
            <person name="Vicente V.A."/>
            <person name="de Hoog S."/>
            <person name="Bocca A.L."/>
            <person name="de Almeida S.R."/>
            <person name="Vasconcelos A.T."/>
            <person name="Felipe M.S."/>
        </authorList>
    </citation>
    <scope>NUCLEOTIDE SEQUENCE [LARGE SCALE GENOMIC DNA]</scope>
    <source>
        <strain evidence="8">KSF</strain>
    </source>
</reference>
<accession>A0A1C1CMV6</accession>
<evidence type="ECO:0000256" key="5">
    <source>
        <dbReference type="SAM" id="Coils"/>
    </source>
</evidence>
<dbReference type="PANTHER" id="PTHR10272">
    <property type="entry name" value="PLATELET-ACTIVATING FACTOR ACETYLHYDROLASE"/>
    <property type="match status" value="1"/>
</dbReference>
<protein>
    <recommendedName>
        <fullName evidence="1">1-alkyl-2-acetylglycerophosphocholine esterase</fullName>
        <ecNumber evidence="1">3.1.1.47</ecNumber>
    </recommendedName>
</protein>
<evidence type="ECO:0000313" key="7">
    <source>
        <dbReference type="EMBL" id="OCT49836.1"/>
    </source>
</evidence>
<dbReference type="STRING" id="86049.A0A1C1CMV6"/>